<evidence type="ECO:0000313" key="2">
    <source>
        <dbReference type="EMBL" id="MFD1509096.1"/>
    </source>
</evidence>
<accession>A0ABW4EEM3</accession>
<dbReference type="EMBL" id="JBHUDD010000043">
    <property type="protein sequence ID" value="MFD1509096.1"/>
    <property type="molecule type" value="Genomic_DNA"/>
</dbReference>
<comment type="caution">
    <text evidence="2">The sequence shown here is derived from an EMBL/GenBank/DDBJ whole genome shotgun (WGS) entry which is preliminary data.</text>
</comment>
<name>A0ABW4EEM3_9RHOB</name>
<dbReference type="Proteomes" id="UP001597186">
    <property type="component" value="Unassembled WGS sequence"/>
</dbReference>
<keyword evidence="3" id="KW-1185">Reference proteome</keyword>
<organism evidence="2 3">
    <name type="scientific">Lacimonas salitolerans</name>
    <dbReference type="NCBI Taxonomy" id="1323750"/>
    <lineage>
        <taxon>Bacteria</taxon>
        <taxon>Pseudomonadati</taxon>
        <taxon>Pseudomonadota</taxon>
        <taxon>Alphaproteobacteria</taxon>
        <taxon>Rhodobacterales</taxon>
        <taxon>Paracoccaceae</taxon>
        <taxon>Lacimonas</taxon>
    </lineage>
</organism>
<dbReference type="RefSeq" id="WP_379914296.1">
    <property type="nucleotide sequence ID" value="NZ_JBHUDD010000043.1"/>
</dbReference>
<evidence type="ECO:0000313" key="3">
    <source>
        <dbReference type="Proteomes" id="UP001597186"/>
    </source>
</evidence>
<gene>
    <name evidence="2" type="ORF">ACFTOW_06750</name>
</gene>
<sequence>MFRHFAVALTIAVASPAGAFVAENHHRVNALSGGTTFEVIGRAGSGPADYFCAASHYAQAVVGAPVAARVSVQRAYGPSQTAPGARAVSFTVDDGSGRRPGQNRNYSLSVDEPGFNLSIGMARSFCDDDLPEWLW</sequence>
<proteinExistence type="predicted"/>
<feature type="chain" id="PRO_5046912282" evidence="1">
    <location>
        <begin position="20"/>
        <end position="135"/>
    </location>
</feature>
<reference evidence="3" key="1">
    <citation type="journal article" date="2019" name="Int. J. Syst. Evol. Microbiol.">
        <title>The Global Catalogue of Microorganisms (GCM) 10K type strain sequencing project: providing services to taxonomists for standard genome sequencing and annotation.</title>
        <authorList>
            <consortium name="The Broad Institute Genomics Platform"/>
            <consortium name="The Broad Institute Genome Sequencing Center for Infectious Disease"/>
            <person name="Wu L."/>
            <person name="Ma J."/>
        </authorList>
    </citation>
    <scope>NUCLEOTIDE SEQUENCE [LARGE SCALE GENOMIC DNA]</scope>
    <source>
        <strain evidence="3">CGMCC 1.12477</strain>
    </source>
</reference>
<protein>
    <submittedName>
        <fullName evidence="2">Uncharacterized protein</fullName>
    </submittedName>
</protein>
<keyword evidence="1" id="KW-0732">Signal</keyword>
<evidence type="ECO:0000256" key="1">
    <source>
        <dbReference type="SAM" id="SignalP"/>
    </source>
</evidence>
<feature type="signal peptide" evidence="1">
    <location>
        <begin position="1"/>
        <end position="19"/>
    </location>
</feature>